<feature type="compositionally biased region" description="Pro residues" evidence="2">
    <location>
        <begin position="190"/>
        <end position="199"/>
    </location>
</feature>
<name>F9WQV0_TRYVY</name>
<feature type="chain" id="PRO_5003394998" evidence="3">
    <location>
        <begin position="19"/>
        <end position="322"/>
    </location>
</feature>
<feature type="compositionally biased region" description="Pro residues" evidence="2">
    <location>
        <begin position="161"/>
        <end position="170"/>
    </location>
</feature>
<keyword evidence="1" id="KW-0175">Coiled coil</keyword>
<evidence type="ECO:0000313" key="4">
    <source>
        <dbReference type="EMBL" id="CCD19932.1"/>
    </source>
</evidence>
<accession>F9WQV0</accession>
<dbReference type="AlphaFoldDB" id="F9WQV0"/>
<evidence type="ECO:0000313" key="5">
    <source>
        <dbReference type="Proteomes" id="UP000009027"/>
    </source>
</evidence>
<protein>
    <submittedName>
        <fullName evidence="4">Uncharacterized protein</fullName>
    </submittedName>
</protein>
<evidence type="ECO:0000256" key="1">
    <source>
        <dbReference type="SAM" id="Coils"/>
    </source>
</evidence>
<evidence type="ECO:0000256" key="2">
    <source>
        <dbReference type="SAM" id="MobiDB-lite"/>
    </source>
</evidence>
<feature type="signal peptide" evidence="3">
    <location>
        <begin position="1"/>
        <end position="18"/>
    </location>
</feature>
<feature type="region of interest" description="Disordered" evidence="2">
    <location>
        <begin position="158"/>
        <end position="202"/>
    </location>
</feature>
<keyword evidence="3" id="KW-0732">Signal</keyword>
<dbReference type="PROSITE" id="PS51257">
    <property type="entry name" value="PROKAR_LIPOPROTEIN"/>
    <property type="match status" value="1"/>
</dbReference>
<dbReference type="Proteomes" id="UP000009027">
    <property type="component" value="Unassembled WGS sequence"/>
</dbReference>
<evidence type="ECO:0000256" key="3">
    <source>
        <dbReference type="SAM" id="SignalP"/>
    </source>
</evidence>
<keyword evidence="5" id="KW-1185">Reference proteome</keyword>
<feature type="non-terminal residue" evidence="4">
    <location>
        <position position="322"/>
    </location>
</feature>
<sequence>MRTSHCLINGQLIGTTAACAMSVSNASCSCSCSCSCPCSCSCCSVTSGGGVGTTQMEHRGIFEQHRALAKSSTPASYDCSCSCPCSCSCSCFVCSSRTFPSAASEEGGALNAAGRCSVAGGFETGMLNEAPQLLRFRKIPIPSAYDRYLENNKQAALLLLPPSPPPPPPTSSESVSSSSCCKSSSHSPLPTTPLPPPPNRRLMASVGIQAGAERTARGTSPPKSALMSTGTNTDLIGEMMLQQEKTLSALQQELAEKEILLLQQSQLARERAERCLALEAQQREVELALRSIHEQLEQRHEFYATTMSALLMAEWDKQMSNM</sequence>
<gene>
    <name evidence="4" type="ORF">TvY486_0002450</name>
</gene>
<proteinExistence type="predicted"/>
<dbReference type="EMBL" id="CAEX01004481">
    <property type="protein sequence ID" value="CCD19932.1"/>
    <property type="molecule type" value="Genomic_DNA"/>
</dbReference>
<reference evidence="4 5" key="1">
    <citation type="journal article" date="2012" name="Proc. Natl. Acad. Sci. U.S.A.">
        <title>Antigenic diversity is generated by distinct evolutionary mechanisms in African trypanosome species.</title>
        <authorList>
            <person name="Jackson A.P."/>
            <person name="Berry A."/>
            <person name="Aslett M."/>
            <person name="Allison H.C."/>
            <person name="Burton P."/>
            <person name="Vavrova-Anderson J."/>
            <person name="Brown R."/>
            <person name="Browne H."/>
            <person name="Corton N."/>
            <person name="Hauser H."/>
            <person name="Gamble J."/>
            <person name="Gilderthorp R."/>
            <person name="Marcello L."/>
            <person name="McQuillan J."/>
            <person name="Otto T.D."/>
            <person name="Quail M.A."/>
            <person name="Sanders M.J."/>
            <person name="van Tonder A."/>
            <person name="Ginger M.L."/>
            <person name="Field M.C."/>
            <person name="Barry J.D."/>
            <person name="Hertz-Fowler C."/>
            <person name="Berriman M."/>
        </authorList>
    </citation>
    <scope>NUCLEOTIDE SEQUENCE</scope>
    <source>
        <strain evidence="4 5">Y486</strain>
    </source>
</reference>
<feature type="coiled-coil region" evidence="1">
    <location>
        <begin position="240"/>
        <end position="298"/>
    </location>
</feature>
<feature type="compositionally biased region" description="Low complexity" evidence="2">
    <location>
        <begin position="171"/>
        <end position="189"/>
    </location>
</feature>
<dbReference type="VEuPathDB" id="TriTrypDB:TvY486_0002450"/>
<organism evidence="4 5">
    <name type="scientific">Trypanosoma vivax (strain Y486)</name>
    <dbReference type="NCBI Taxonomy" id="1055687"/>
    <lineage>
        <taxon>Eukaryota</taxon>
        <taxon>Discoba</taxon>
        <taxon>Euglenozoa</taxon>
        <taxon>Kinetoplastea</taxon>
        <taxon>Metakinetoplastina</taxon>
        <taxon>Trypanosomatida</taxon>
        <taxon>Trypanosomatidae</taxon>
        <taxon>Trypanosoma</taxon>
        <taxon>Duttonella</taxon>
    </lineage>
</organism>